<dbReference type="AlphaFoldDB" id="A0A699HN95"/>
<gene>
    <name evidence="1" type="ORF">Tci_418748</name>
</gene>
<organism evidence="1">
    <name type="scientific">Tanacetum cinerariifolium</name>
    <name type="common">Dalmatian daisy</name>
    <name type="synonym">Chrysanthemum cinerariifolium</name>
    <dbReference type="NCBI Taxonomy" id="118510"/>
    <lineage>
        <taxon>Eukaryota</taxon>
        <taxon>Viridiplantae</taxon>
        <taxon>Streptophyta</taxon>
        <taxon>Embryophyta</taxon>
        <taxon>Tracheophyta</taxon>
        <taxon>Spermatophyta</taxon>
        <taxon>Magnoliopsida</taxon>
        <taxon>eudicotyledons</taxon>
        <taxon>Gunneridae</taxon>
        <taxon>Pentapetalae</taxon>
        <taxon>asterids</taxon>
        <taxon>campanulids</taxon>
        <taxon>Asterales</taxon>
        <taxon>Asteraceae</taxon>
        <taxon>Asteroideae</taxon>
        <taxon>Anthemideae</taxon>
        <taxon>Anthemidinae</taxon>
        <taxon>Tanacetum</taxon>
    </lineage>
</organism>
<protein>
    <submittedName>
        <fullName evidence="1">Uncharacterized protein</fullName>
    </submittedName>
</protein>
<proteinExistence type="predicted"/>
<sequence length="321" mass="36719">MMTLGPSFDYYRTSECIVEGIIPNNAMAVLSKSMFWGELDRTIWKLPTNVGVMAIILVEFTVFRCISNSGQYFRRLNECFSHFLIGEDFSRALYEILQDSWVRLLIGVVPISPFFMLLSRAFSWSPLLRFFSRVTIYESDWSAFRSYFLCLQPRVYFLHESIVSFRKLRGYEVYQIFYFESVYEACYSLVFIEPVISGVSSVYLVIKPQTLSPSYLLMELIARVGGWSDELHAHGLCEHSWLPMVTGFFSSFLFLVRFRGVVICGLPLTSLSSSPVVTLADIMSVDDEGPIGCATIHTMSCTFLVRACCEGNKLGYFKAWV</sequence>
<evidence type="ECO:0000313" key="1">
    <source>
        <dbReference type="EMBL" id="GEY46774.1"/>
    </source>
</evidence>
<name>A0A699HN95_TANCI</name>
<accession>A0A699HN95</accession>
<dbReference type="EMBL" id="BKCJ010181061">
    <property type="protein sequence ID" value="GEY46774.1"/>
    <property type="molecule type" value="Genomic_DNA"/>
</dbReference>
<reference evidence="1" key="1">
    <citation type="journal article" date="2019" name="Sci. Rep.">
        <title>Draft genome of Tanacetum cinerariifolium, the natural source of mosquito coil.</title>
        <authorList>
            <person name="Yamashiro T."/>
            <person name="Shiraishi A."/>
            <person name="Satake H."/>
            <person name="Nakayama K."/>
        </authorList>
    </citation>
    <scope>NUCLEOTIDE SEQUENCE</scope>
</reference>
<comment type="caution">
    <text evidence="1">The sequence shown here is derived from an EMBL/GenBank/DDBJ whole genome shotgun (WGS) entry which is preliminary data.</text>
</comment>